<evidence type="ECO:0000313" key="1">
    <source>
        <dbReference type="EMBL" id="GME89652.1"/>
    </source>
</evidence>
<accession>A0ACB5TJ68</accession>
<sequence>MSSAIAKSNLFKSLKVGGVELKNRLVLSPTTRLRSEGEMMPTDLMKQFYSDRAKNNGGLLITEGVTIDRKYGFYPNSPGIYNDRQFKGWKQIIDEVHGNGSYISLQLFVVGRGAMIPVVKAAGINSIYGPSAIPMSEEADKEAKEAGITLKALTIEDIEELKTSFVKSAKYAIDAGADFVEIHAANGYLFNQFIEPESNQRTDQYGGSIENRSRLLLEVIDYLIANGVSASKIAVRLSPYNTFQNTKGWDSEVNPIASYGYILSEFENLRKNGKPLAYVAVVEPTVAGDSDNLKATHNTSWVSEIWTGPLIRGGAYLSETPDYSSLINTVNSDDRTLIGAARYYTSNPDLANRLLNSYELTKYDRPSFYRSDNYGYNTWKAYGEEVKDSKLEDDEFAKAVGIPLA</sequence>
<evidence type="ECO:0000313" key="2">
    <source>
        <dbReference type="Proteomes" id="UP001165101"/>
    </source>
</evidence>
<organism evidence="1 2">
    <name type="scientific">Candida boidinii</name>
    <name type="common">Yeast</name>
    <dbReference type="NCBI Taxonomy" id="5477"/>
    <lineage>
        <taxon>Eukaryota</taxon>
        <taxon>Fungi</taxon>
        <taxon>Dikarya</taxon>
        <taxon>Ascomycota</taxon>
        <taxon>Saccharomycotina</taxon>
        <taxon>Pichiomycetes</taxon>
        <taxon>Pichiales</taxon>
        <taxon>Pichiaceae</taxon>
        <taxon>Ogataea</taxon>
        <taxon>Ogataea/Candida clade</taxon>
    </lineage>
</organism>
<reference evidence="1" key="1">
    <citation type="submission" date="2023-04" db="EMBL/GenBank/DDBJ databases">
        <title>Candida boidinii NBRC 1967.</title>
        <authorList>
            <person name="Ichikawa N."/>
            <person name="Sato H."/>
            <person name="Tonouchi N."/>
        </authorList>
    </citation>
    <scope>NUCLEOTIDE SEQUENCE</scope>
    <source>
        <strain evidence="1">NBRC 1967</strain>
    </source>
</reference>
<name>A0ACB5TJ68_CANBO</name>
<keyword evidence="2" id="KW-1185">Reference proteome</keyword>
<gene>
    <name evidence="1" type="ORF">Cboi01_000149300</name>
</gene>
<dbReference type="Proteomes" id="UP001165101">
    <property type="component" value="Unassembled WGS sequence"/>
</dbReference>
<protein>
    <submittedName>
        <fullName evidence="1">Unnamed protein product</fullName>
    </submittedName>
</protein>
<proteinExistence type="predicted"/>
<dbReference type="EMBL" id="BSXV01000563">
    <property type="protein sequence ID" value="GME89652.1"/>
    <property type="molecule type" value="Genomic_DNA"/>
</dbReference>
<comment type="caution">
    <text evidence="1">The sequence shown here is derived from an EMBL/GenBank/DDBJ whole genome shotgun (WGS) entry which is preliminary data.</text>
</comment>